<dbReference type="Proteomes" id="UP000587760">
    <property type="component" value="Unassembled WGS sequence"/>
</dbReference>
<evidence type="ECO:0000313" key="1">
    <source>
        <dbReference type="EMBL" id="MBB6480623.1"/>
    </source>
</evidence>
<protein>
    <submittedName>
        <fullName evidence="1">Uncharacterized protein</fullName>
    </submittedName>
</protein>
<comment type="caution">
    <text evidence="1">The sequence shown here is derived from an EMBL/GenBank/DDBJ whole genome shotgun (WGS) entry which is preliminary data.</text>
</comment>
<accession>A0A841R9P8</accession>
<dbReference type="RefSeq" id="WP_184746880.1">
    <property type="nucleotide sequence ID" value="NZ_JACHGJ010000003.1"/>
</dbReference>
<sequence length="326" mass="38283">MIVAVLSAFEDVHRFFAEIESSMEHSIYYLPWKNYQEEIHKMPADTLFYIDIRNFRQDKISEMIDCFSLLEEKNFGVIDPDGLINDVGRLFHNGASDYVGGKVFSGTFSPIRLKIVSRFILAREFEPEPVMEIFDEKAELSGDNWTSIVTGRNYTFGMLFAEVDDYSEWKVKLGSDKYEHFMRSFYNILNNVVEPLMGRFWMWSDTGGIVLFPFDGKKLDVIREAFRLFMNRQIISTENPDFDIGMTYHLVIHIGETIYEDRGFTSELISDSVNSIFHIGNNFSQRDSLYITEEAEKFIPLRLREFFVDQGMFEGRHIKRMKKVHR</sequence>
<organism evidence="1 2">
    <name type="scientific">Spirochaeta isovalerica</name>
    <dbReference type="NCBI Taxonomy" id="150"/>
    <lineage>
        <taxon>Bacteria</taxon>
        <taxon>Pseudomonadati</taxon>
        <taxon>Spirochaetota</taxon>
        <taxon>Spirochaetia</taxon>
        <taxon>Spirochaetales</taxon>
        <taxon>Spirochaetaceae</taxon>
        <taxon>Spirochaeta</taxon>
    </lineage>
</organism>
<dbReference type="AlphaFoldDB" id="A0A841R9P8"/>
<reference evidence="1 2" key="1">
    <citation type="submission" date="2020-08" db="EMBL/GenBank/DDBJ databases">
        <title>Genomic Encyclopedia of Type Strains, Phase IV (KMG-IV): sequencing the most valuable type-strain genomes for metagenomic binning, comparative biology and taxonomic classification.</title>
        <authorList>
            <person name="Goeker M."/>
        </authorList>
    </citation>
    <scope>NUCLEOTIDE SEQUENCE [LARGE SCALE GENOMIC DNA]</scope>
    <source>
        <strain evidence="1 2">DSM 2461</strain>
    </source>
</reference>
<dbReference type="EMBL" id="JACHGJ010000003">
    <property type="protein sequence ID" value="MBB6480623.1"/>
    <property type="molecule type" value="Genomic_DNA"/>
</dbReference>
<name>A0A841R9P8_9SPIO</name>
<evidence type="ECO:0000313" key="2">
    <source>
        <dbReference type="Proteomes" id="UP000587760"/>
    </source>
</evidence>
<proteinExistence type="predicted"/>
<gene>
    <name evidence="1" type="ORF">HNR50_002286</name>
</gene>
<keyword evidence="2" id="KW-1185">Reference proteome</keyword>